<dbReference type="Proteomes" id="UP000231632">
    <property type="component" value="Unassembled WGS sequence"/>
</dbReference>
<evidence type="ECO:0000313" key="1">
    <source>
        <dbReference type="EMBL" id="GAV19454.1"/>
    </source>
</evidence>
<keyword evidence="1" id="KW-0489">Methyltransferase</keyword>
<dbReference type="PANTHER" id="PTHR35276">
    <property type="entry name" value="S-ADENOSYL-L-METHIONINE-DEPENDENT METHYLTRANSFERASES SUPERFAMILY PROTEIN"/>
    <property type="match status" value="1"/>
</dbReference>
<organism evidence="1 2">
    <name type="scientific">Mariprofundus micogutta</name>
    <dbReference type="NCBI Taxonomy" id="1921010"/>
    <lineage>
        <taxon>Bacteria</taxon>
        <taxon>Pseudomonadati</taxon>
        <taxon>Pseudomonadota</taxon>
        <taxon>Candidatius Mariprofundia</taxon>
        <taxon>Mariprofundales</taxon>
        <taxon>Mariprofundaceae</taxon>
        <taxon>Mariprofundus</taxon>
    </lineage>
</organism>
<proteinExistence type="predicted"/>
<dbReference type="SUPFAM" id="SSF53335">
    <property type="entry name" value="S-adenosyl-L-methionine-dependent methyltransferases"/>
    <property type="match status" value="1"/>
</dbReference>
<dbReference type="RefSeq" id="WP_072658637.1">
    <property type="nucleotide sequence ID" value="NZ_BDFD01000002.1"/>
</dbReference>
<gene>
    <name evidence="1" type="ORF">MMIC_P0388</name>
</gene>
<evidence type="ECO:0000313" key="2">
    <source>
        <dbReference type="Proteomes" id="UP000231632"/>
    </source>
</evidence>
<dbReference type="STRING" id="1921010.MMIC_P0388"/>
<dbReference type="CDD" id="cd02440">
    <property type="entry name" value="AdoMet_MTases"/>
    <property type="match status" value="1"/>
</dbReference>
<dbReference type="GO" id="GO:0032259">
    <property type="term" value="P:methylation"/>
    <property type="evidence" value="ECO:0007669"/>
    <property type="project" value="UniProtKB-KW"/>
</dbReference>
<dbReference type="InterPro" id="IPR010719">
    <property type="entry name" value="MnmM_MeTrfase"/>
</dbReference>
<dbReference type="Pfam" id="PF06962">
    <property type="entry name" value="rRNA_methylase"/>
    <property type="match status" value="1"/>
</dbReference>
<dbReference type="InterPro" id="IPR029063">
    <property type="entry name" value="SAM-dependent_MTases_sf"/>
</dbReference>
<keyword evidence="2" id="KW-1185">Reference proteome</keyword>
<reference evidence="1 2" key="1">
    <citation type="journal article" date="2017" name="Arch. Microbiol.">
        <title>Mariprofundus micogutta sp. nov., a novel iron-oxidizing zetaproteobacterium isolated from a deep-sea hydrothermal field at the Bayonnaise knoll of the Izu-Ogasawara arc, and a description of Mariprofundales ord. nov. and Zetaproteobacteria classis nov.</title>
        <authorList>
            <person name="Makita H."/>
            <person name="Tanaka E."/>
            <person name="Mitsunobu S."/>
            <person name="Miyazaki M."/>
            <person name="Nunoura T."/>
            <person name="Uematsu K."/>
            <person name="Takaki Y."/>
            <person name="Nishi S."/>
            <person name="Shimamura S."/>
            <person name="Takai K."/>
        </authorList>
    </citation>
    <scope>NUCLEOTIDE SEQUENCE [LARGE SCALE GENOMIC DNA]</scope>
    <source>
        <strain evidence="1 2">ET2</strain>
    </source>
</reference>
<dbReference type="Gene3D" id="3.40.50.150">
    <property type="entry name" value="Vaccinia Virus protein VP39"/>
    <property type="match status" value="1"/>
</dbReference>
<dbReference type="EMBL" id="BDFD01000002">
    <property type="protein sequence ID" value="GAV19454.1"/>
    <property type="molecule type" value="Genomic_DNA"/>
</dbReference>
<dbReference type="PANTHER" id="PTHR35276:SF1">
    <property type="entry name" value="TRNA (MNM(5)S(2)U34)-METHYLTRANSFERASE, CHLOROPLASTIC"/>
    <property type="match status" value="1"/>
</dbReference>
<dbReference type="OrthoDB" id="9792989at2"/>
<sequence>MSRISLTEKVHQSLLPRFRSGSIAIDATAGNGFDTLFLASRTSESGSVFAFDIQQQAIETTRKRLDEAGLLDRTMLICDGHENMAEHIPAPLHGNVDMVLFNLGYLPKADKSVITHTSTTLQALNCALRLLSDAGYISILAYPGHPGGREETEAVKLWAKSLPETSFNICIHKPEHSGSSSPEWIEITSVTG</sequence>
<protein>
    <submittedName>
        <fullName evidence="1">16S rRNA m(4)C1402 methyltransferase</fullName>
    </submittedName>
</protein>
<dbReference type="GO" id="GO:0008168">
    <property type="term" value="F:methyltransferase activity"/>
    <property type="evidence" value="ECO:0007669"/>
    <property type="project" value="UniProtKB-KW"/>
</dbReference>
<name>A0A1L8CKL5_9PROT</name>
<keyword evidence="1" id="KW-0808">Transferase</keyword>
<accession>A0A1L8CKL5</accession>
<dbReference type="AlphaFoldDB" id="A0A1L8CKL5"/>
<comment type="caution">
    <text evidence="1">The sequence shown here is derived from an EMBL/GenBank/DDBJ whole genome shotgun (WGS) entry which is preliminary data.</text>
</comment>